<feature type="domain" description="AB hydrolase-1" evidence="1">
    <location>
        <begin position="49"/>
        <end position="287"/>
    </location>
</feature>
<accession>A0A545AXN3</accession>
<evidence type="ECO:0000259" key="1">
    <source>
        <dbReference type="Pfam" id="PF12697"/>
    </source>
</evidence>
<dbReference type="Proteomes" id="UP000317982">
    <property type="component" value="Unassembled WGS sequence"/>
</dbReference>
<evidence type="ECO:0000313" key="2">
    <source>
        <dbReference type="EMBL" id="TQS46041.1"/>
    </source>
</evidence>
<gene>
    <name evidence="2" type="ORF">FL583_06015</name>
</gene>
<dbReference type="PANTHER" id="PTHR43194">
    <property type="entry name" value="HYDROLASE ALPHA/BETA FOLD FAMILY"/>
    <property type="match status" value="1"/>
</dbReference>
<dbReference type="InterPro" id="IPR050228">
    <property type="entry name" value="Carboxylesterase_BioH"/>
</dbReference>
<protein>
    <submittedName>
        <fullName evidence="2">Alpha/beta hydrolase</fullName>
    </submittedName>
</protein>
<sequence length="295" mass="31637">MDEFASLTEVADELGLPHDRIPVLRRRPVEVSPGWMVSVVTWGTDPPELVFLHGGGQNARTWDLVALCLGRPAIAIDLPGHGHSYWRADHDYGPVRNAQAVATVVERLAPDAAAVVGMSLGGMTTIHLAATRPDLVRRAVLVDVTPGSPGVAARLTERQQGAVALTRGPRTFSDLDAMVAAAVAASPRRPAAAVRRGVVHNTKQLPDGRWTWRYDAPRRGVSDSGTLLWDDLGSLTARVLLVTGAESEFVSPSDLAEARRRLPSMRVETVEGAGHAVQSDRPVELASLIRSFVGL</sequence>
<keyword evidence="2" id="KW-0378">Hydrolase</keyword>
<dbReference type="GO" id="GO:0016787">
    <property type="term" value="F:hydrolase activity"/>
    <property type="evidence" value="ECO:0007669"/>
    <property type="project" value="UniProtKB-KW"/>
</dbReference>
<organism evidence="2 3">
    <name type="scientific">Cryptosporangium phraense</name>
    <dbReference type="NCBI Taxonomy" id="2593070"/>
    <lineage>
        <taxon>Bacteria</taxon>
        <taxon>Bacillati</taxon>
        <taxon>Actinomycetota</taxon>
        <taxon>Actinomycetes</taxon>
        <taxon>Cryptosporangiales</taxon>
        <taxon>Cryptosporangiaceae</taxon>
        <taxon>Cryptosporangium</taxon>
    </lineage>
</organism>
<dbReference type="InterPro" id="IPR029058">
    <property type="entry name" value="AB_hydrolase_fold"/>
</dbReference>
<dbReference type="RefSeq" id="WP_142703448.1">
    <property type="nucleotide sequence ID" value="NZ_VIRS01000003.1"/>
</dbReference>
<dbReference type="InterPro" id="IPR000073">
    <property type="entry name" value="AB_hydrolase_1"/>
</dbReference>
<dbReference type="PRINTS" id="PR00111">
    <property type="entry name" value="ABHYDROLASE"/>
</dbReference>
<dbReference type="PANTHER" id="PTHR43194:SF2">
    <property type="entry name" value="PEROXISOMAL MEMBRANE PROTEIN LPX1"/>
    <property type="match status" value="1"/>
</dbReference>
<comment type="caution">
    <text evidence="2">The sequence shown here is derived from an EMBL/GenBank/DDBJ whole genome shotgun (WGS) entry which is preliminary data.</text>
</comment>
<dbReference type="SUPFAM" id="SSF53474">
    <property type="entry name" value="alpha/beta-Hydrolases"/>
    <property type="match status" value="1"/>
</dbReference>
<keyword evidence="3" id="KW-1185">Reference proteome</keyword>
<name>A0A545AXN3_9ACTN</name>
<dbReference type="OrthoDB" id="63519at2"/>
<dbReference type="AlphaFoldDB" id="A0A545AXN3"/>
<dbReference type="EMBL" id="VIRS01000003">
    <property type="protein sequence ID" value="TQS46041.1"/>
    <property type="molecule type" value="Genomic_DNA"/>
</dbReference>
<dbReference type="Gene3D" id="3.40.50.1820">
    <property type="entry name" value="alpha/beta hydrolase"/>
    <property type="match status" value="1"/>
</dbReference>
<dbReference type="Pfam" id="PF12697">
    <property type="entry name" value="Abhydrolase_6"/>
    <property type="match status" value="1"/>
</dbReference>
<reference evidence="2 3" key="1">
    <citation type="submission" date="2019-07" db="EMBL/GenBank/DDBJ databases">
        <title>Cryptosporangium phraense sp. nov., isolated from plant litter.</title>
        <authorList>
            <person name="Suriyachadkun C."/>
        </authorList>
    </citation>
    <scope>NUCLEOTIDE SEQUENCE [LARGE SCALE GENOMIC DNA]</scope>
    <source>
        <strain evidence="2 3">A-T 5661</strain>
    </source>
</reference>
<dbReference type="InParanoid" id="A0A545AXN3"/>
<evidence type="ECO:0000313" key="3">
    <source>
        <dbReference type="Proteomes" id="UP000317982"/>
    </source>
</evidence>
<dbReference type="FunCoup" id="A0A545AXN3">
    <property type="interactions" value="160"/>
</dbReference>
<proteinExistence type="predicted"/>